<dbReference type="GO" id="GO:0016301">
    <property type="term" value="F:kinase activity"/>
    <property type="evidence" value="ECO:0007669"/>
    <property type="project" value="UniProtKB-KW"/>
</dbReference>
<accession>A0A3S4IV27</accession>
<sequence length="45" mass="4921">MQNAGLPLTYEQKLKLDDLAERLIASEEPVTILIDGHEGGKSVNI</sequence>
<reference evidence="1 2" key="1">
    <citation type="submission" date="2018-12" db="EMBL/GenBank/DDBJ databases">
        <authorList>
            <consortium name="Pathogen Informatics"/>
        </authorList>
    </citation>
    <scope>NUCLEOTIDE SEQUENCE [LARGE SCALE GENOMIC DNA]</scope>
    <source>
        <strain evidence="1 2">NCTC13635</strain>
    </source>
</reference>
<organism evidence="1 2">
    <name type="scientific">Klebsiella pneumoniae</name>
    <dbReference type="NCBI Taxonomy" id="573"/>
    <lineage>
        <taxon>Bacteria</taxon>
        <taxon>Pseudomonadati</taxon>
        <taxon>Pseudomonadota</taxon>
        <taxon>Gammaproteobacteria</taxon>
        <taxon>Enterobacterales</taxon>
        <taxon>Enterobacteriaceae</taxon>
        <taxon>Klebsiella/Raoultella group</taxon>
        <taxon>Klebsiella</taxon>
        <taxon>Klebsiella pneumoniae complex</taxon>
    </lineage>
</organism>
<protein>
    <submittedName>
        <fullName evidence="1">Putative kinase</fullName>
    </submittedName>
</protein>
<dbReference type="Proteomes" id="UP000282433">
    <property type="component" value="Chromosome"/>
</dbReference>
<gene>
    <name evidence="1" type="ORF">NCTC13635_05517</name>
</gene>
<name>A0A3S4IV27_KLEPN</name>
<dbReference type="AlphaFoldDB" id="A0A3S4IV27"/>
<evidence type="ECO:0000313" key="1">
    <source>
        <dbReference type="EMBL" id="VEB05802.1"/>
    </source>
</evidence>
<proteinExistence type="predicted"/>
<keyword evidence="1" id="KW-0808">Transferase</keyword>
<evidence type="ECO:0000313" key="2">
    <source>
        <dbReference type="Proteomes" id="UP000282433"/>
    </source>
</evidence>
<keyword evidence="1" id="KW-0418">Kinase</keyword>
<dbReference type="EMBL" id="LR134162">
    <property type="protein sequence ID" value="VEB05802.1"/>
    <property type="molecule type" value="Genomic_DNA"/>
</dbReference>